<dbReference type="EC" id="2.3.-.-" evidence="2"/>
<dbReference type="RefSeq" id="WP_369788553.1">
    <property type="nucleotide sequence ID" value="NZ_CP165628.1"/>
</dbReference>
<dbReference type="InterPro" id="IPR016181">
    <property type="entry name" value="Acyl_CoA_acyltransferase"/>
</dbReference>
<name>A0AB39VNE8_9GAMM</name>
<keyword evidence="2" id="KW-0808">Transferase</keyword>
<protein>
    <submittedName>
        <fullName evidence="2">GNAT family N-acetyltransferase</fullName>
        <ecNumber evidence="2">2.3.-.-</ecNumber>
    </submittedName>
</protein>
<dbReference type="PANTHER" id="PTHR43610:SF1">
    <property type="entry name" value="N-ACETYLTRANSFERASE DOMAIN-CONTAINING PROTEIN"/>
    <property type="match status" value="1"/>
</dbReference>
<accession>A0AB39VNE8</accession>
<dbReference type="Gene3D" id="3.40.630.30">
    <property type="match status" value="1"/>
</dbReference>
<gene>
    <name evidence="2" type="ORF">AB3G37_16850</name>
</gene>
<reference evidence="2" key="1">
    <citation type="submission" date="2024-07" db="EMBL/GenBank/DDBJ databases">
        <authorList>
            <person name="Biller S.J."/>
        </authorList>
    </citation>
    <scope>NUCLEOTIDE SEQUENCE</scope>
    <source>
        <strain evidence="2">WC2420</strain>
    </source>
</reference>
<evidence type="ECO:0000259" key="1">
    <source>
        <dbReference type="Pfam" id="PF13302"/>
    </source>
</evidence>
<dbReference type="Pfam" id="PF13302">
    <property type="entry name" value="Acetyltransf_3"/>
    <property type="match status" value="1"/>
</dbReference>
<dbReference type="InterPro" id="IPR000182">
    <property type="entry name" value="GNAT_dom"/>
</dbReference>
<organism evidence="2">
    <name type="scientific">Rouxiella sp. WC2420</name>
    <dbReference type="NCBI Taxonomy" id="3234145"/>
    <lineage>
        <taxon>Bacteria</taxon>
        <taxon>Pseudomonadati</taxon>
        <taxon>Pseudomonadota</taxon>
        <taxon>Gammaproteobacteria</taxon>
        <taxon>Enterobacterales</taxon>
        <taxon>Yersiniaceae</taxon>
        <taxon>Rouxiella</taxon>
    </lineage>
</organism>
<proteinExistence type="predicted"/>
<dbReference type="GO" id="GO:0016747">
    <property type="term" value="F:acyltransferase activity, transferring groups other than amino-acyl groups"/>
    <property type="evidence" value="ECO:0007669"/>
    <property type="project" value="InterPro"/>
</dbReference>
<evidence type="ECO:0000313" key="2">
    <source>
        <dbReference type="EMBL" id="XDU71216.1"/>
    </source>
</evidence>
<dbReference type="AlphaFoldDB" id="A0AB39VNE8"/>
<dbReference type="SUPFAM" id="SSF55729">
    <property type="entry name" value="Acyl-CoA N-acyltransferases (Nat)"/>
    <property type="match status" value="1"/>
</dbReference>
<keyword evidence="2" id="KW-0012">Acyltransferase</keyword>
<sequence length="201" mass="22795">MTSENWLQEITLPGKTVTLIPLRSEHAEELGKVCADGELWKLWYTSVPTKSSVESYIATALKEQQAGASLPFAVMLNATRQIVGTTRFCRADNQHHRVEIGFTWYAKSVQKTAVNTECKYLLLQHAFEQLAAIAVEFRTHWHNHTSRAAIARLGAKQDGVLRNMQKDPDGAYRDTVIFSIIDSEWPTVKKSLNFKMGQYPR</sequence>
<dbReference type="PANTHER" id="PTHR43610">
    <property type="entry name" value="BLL6696 PROTEIN"/>
    <property type="match status" value="1"/>
</dbReference>
<dbReference type="EMBL" id="CP165628">
    <property type="protein sequence ID" value="XDU71216.1"/>
    <property type="molecule type" value="Genomic_DNA"/>
</dbReference>
<feature type="domain" description="N-acetyltransferase" evidence="1">
    <location>
        <begin position="17"/>
        <end position="156"/>
    </location>
</feature>